<name>A0A543IWV6_9ACTN</name>
<proteinExistence type="predicted"/>
<organism evidence="1 2">
    <name type="scientific">Thermopolyspora flexuosa</name>
    <dbReference type="NCBI Taxonomy" id="103836"/>
    <lineage>
        <taxon>Bacteria</taxon>
        <taxon>Bacillati</taxon>
        <taxon>Actinomycetota</taxon>
        <taxon>Actinomycetes</taxon>
        <taxon>Streptosporangiales</taxon>
        <taxon>Streptosporangiaceae</taxon>
        <taxon>Thermopolyspora</taxon>
    </lineage>
</organism>
<keyword evidence="2" id="KW-1185">Reference proteome</keyword>
<evidence type="ECO:0000313" key="1">
    <source>
        <dbReference type="EMBL" id="TQM75051.1"/>
    </source>
</evidence>
<dbReference type="Proteomes" id="UP000319213">
    <property type="component" value="Unassembled WGS sequence"/>
</dbReference>
<dbReference type="RefSeq" id="WP_142259128.1">
    <property type="nucleotide sequence ID" value="NZ_BMPV01000007.1"/>
</dbReference>
<sequence>MSDQETEFDPDLFVAWLAYVGKGRIEEMRSTLCWAASVDRGDANEWLTVLGRLGHCVVDWRNRTWSARPLQVTPLPGPVQCSLVLGTRPHPDLAEGLDGFVTACAPGTAGGIPLPATLWFEGSEKEAAEILGVELIPCEAARIAEDLRPASPGRVTQGPARTTRLKYFSLSTLQFRWSRSNRIWPDGFYAYEGHGKWYYVLRRDQKWYEVERAVGVYLATSPDHTPVEWVPESEDQRGDLALGRLRVKKGARLPSDQDYAAIMCTGLPPLTIEDRIVYDGVPLWIAKKIADSLHRELEIL</sequence>
<dbReference type="OrthoDB" id="3206521at2"/>
<evidence type="ECO:0000313" key="2">
    <source>
        <dbReference type="Proteomes" id="UP000319213"/>
    </source>
</evidence>
<accession>A0A543IWV6</accession>
<dbReference type="AlphaFoldDB" id="A0A543IWV6"/>
<dbReference type="EMBL" id="VFPQ01000001">
    <property type="protein sequence ID" value="TQM75051.1"/>
    <property type="molecule type" value="Genomic_DNA"/>
</dbReference>
<gene>
    <name evidence="1" type="ORF">FHX40_1747</name>
</gene>
<comment type="caution">
    <text evidence="1">The sequence shown here is derived from an EMBL/GenBank/DDBJ whole genome shotgun (WGS) entry which is preliminary data.</text>
</comment>
<protein>
    <submittedName>
        <fullName evidence="1">Uncharacterized protein</fullName>
    </submittedName>
</protein>
<reference evidence="1 2" key="1">
    <citation type="submission" date="2019-06" db="EMBL/GenBank/DDBJ databases">
        <title>Sequencing the genomes of 1000 actinobacteria strains.</title>
        <authorList>
            <person name="Klenk H.-P."/>
        </authorList>
    </citation>
    <scope>NUCLEOTIDE SEQUENCE [LARGE SCALE GENOMIC DNA]</scope>
    <source>
        <strain evidence="1 2">DSM 43186</strain>
    </source>
</reference>